<evidence type="ECO:0000256" key="16">
    <source>
        <dbReference type="ARBA" id="ARBA00023224"/>
    </source>
</evidence>
<keyword evidence="5 21" id="KW-0812">Transmembrane</keyword>
<dbReference type="PROSITE" id="PS50011">
    <property type="entry name" value="PROTEIN_KINASE_DOM"/>
    <property type="match status" value="1"/>
</dbReference>
<dbReference type="InterPro" id="IPR028082">
    <property type="entry name" value="Peripla_BP_I"/>
</dbReference>
<feature type="compositionally biased region" description="Polar residues" evidence="20">
    <location>
        <begin position="1302"/>
        <end position="1313"/>
    </location>
</feature>
<dbReference type="GO" id="GO:0043235">
    <property type="term" value="C:receptor complex"/>
    <property type="evidence" value="ECO:0007669"/>
    <property type="project" value="TreeGrafter"/>
</dbReference>
<dbReference type="InterPro" id="IPR020635">
    <property type="entry name" value="Tyr_kinase_cat_dom"/>
</dbReference>
<evidence type="ECO:0000256" key="6">
    <source>
        <dbReference type="ARBA" id="ARBA00022729"/>
    </source>
</evidence>
<dbReference type="PROSITE" id="PS00107">
    <property type="entry name" value="PROTEIN_KINASE_ATP"/>
    <property type="match status" value="1"/>
</dbReference>
<name>A0A6J2XEI6_SITOR</name>
<dbReference type="GO" id="GO:0004714">
    <property type="term" value="F:transmembrane receptor protein tyrosine kinase activity"/>
    <property type="evidence" value="ECO:0007669"/>
    <property type="project" value="UniProtKB-EC"/>
</dbReference>
<keyword evidence="10 21" id="KW-1133">Transmembrane helix</keyword>
<evidence type="ECO:0000256" key="19">
    <source>
        <dbReference type="PROSITE-ProRule" id="PRU10141"/>
    </source>
</evidence>
<dbReference type="InterPro" id="IPR001828">
    <property type="entry name" value="ANF_lig-bd_rcpt"/>
</dbReference>
<gene>
    <name evidence="25 26" type="primary">LOC115877509</name>
</gene>
<dbReference type="Gene3D" id="3.40.50.2300">
    <property type="match status" value="2"/>
</dbReference>
<dbReference type="Proteomes" id="UP000504635">
    <property type="component" value="Unplaced"/>
</dbReference>
<evidence type="ECO:0000256" key="4">
    <source>
        <dbReference type="ARBA" id="ARBA00022679"/>
    </source>
</evidence>
<dbReference type="InterPro" id="IPR050122">
    <property type="entry name" value="RTK"/>
</dbReference>
<dbReference type="Pfam" id="PF01094">
    <property type="entry name" value="ANF_receptor"/>
    <property type="match status" value="1"/>
</dbReference>
<evidence type="ECO:0000313" key="24">
    <source>
        <dbReference type="Proteomes" id="UP000504635"/>
    </source>
</evidence>
<evidence type="ECO:0000256" key="21">
    <source>
        <dbReference type="SAM" id="Phobius"/>
    </source>
</evidence>
<feature type="region of interest" description="Disordered" evidence="20">
    <location>
        <begin position="1283"/>
        <end position="1313"/>
    </location>
</feature>
<dbReference type="InterPro" id="IPR008266">
    <property type="entry name" value="Tyr_kinase_AS"/>
</dbReference>
<dbReference type="RefSeq" id="XP_030749571.1">
    <property type="nucleotide sequence ID" value="XM_030893711.1"/>
</dbReference>
<feature type="signal peptide" evidence="22">
    <location>
        <begin position="1"/>
        <end position="19"/>
    </location>
</feature>
<evidence type="ECO:0000256" key="13">
    <source>
        <dbReference type="ARBA" id="ARBA00023137"/>
    </source>
</evidence>
<evidence type="ECO:0000256" key="15">
    <source>
        <dbReference type="ARBA" id="ARBA00023180"/>
    </source>
</evidence>
<feature type="chain" id="PRO_5044642839" description="Gamma-aminobutyric acid type B receptor subunit 2" evidence="22">
    <location>
        <begin position="20"/>
        <end position="1313"/>
    </location>
</feature>
<keyword evidence="9 19" id="KW-0067">ATP-binding</keyword>
<comment type="catalytic activity">
    <reaction evidence="17">
        <text>L-tyrosyl-[protein] + ATP = O-phospho-L-tyrosyl-[protein] + ADP + H(+)</text>
        <dbReference type="Rhea" id="RHEA:10596"/>
        <dbReference type="Rhea" id="RHEA-COMP:10136"/>
        <dbReference type="Rhea" id="RHEA-COMP:20101"/>
        <dbReference type="ChEBI" id="CHEBI:15378"/>
        <dbReference type="ChEBI" id="CHEBI:30616"/>
        <dbReference type="ChEBI" id="CHEBI:46858"/>
        <dbReference type="ChEBI" id="CHEBI:61978"/>
        <dbReference type="ChEBI" id="CHEBI:456216"/>
        <dbReference type="EC" id="2.7.10.1"/>
    </reaction>
</comment>
<dbReference type="CDD" id="cd00192">
    <property type="entry name" value="PTKc"/>
    <property type="match status" value="1"/>
</dbReference>
<dbReference type="GO" id="GO:0051130">
    <property type="term" value="P:positive regulation of cellular component organization"/>
    <property type="evidence" value="ECO:0007669"/>
    <property type="project" value="UniProtKB-ARBA"/>
</dbReference>
<evidence type="ECO:0000256" key="12">
    <source>
        <dbReference type="ARBA" id="ARBA00023136"/>
    </source>
</evidence>
<dbReference type="InterPro" id="IPR017441">
    <property type="entry name" value="Protein_kinase_ATP_BS"/>
</dbReference>
<dbReference type="PRINTS" id="PR00109">
    <property type="entry name" value="TYRKINASE"/>
</dbReference>
<dbReference type="Gene3D" id="3.30.200.20">
    <property type="entry name" value="Phosphorylase Kinase, domain 1"/>
    <property type="match status" value="1"/>
</dbReference>
<evidence type="ECO:0000256" key="9">
    <source>
        <dbReference type="ARBA" id="ARBA00022840"/>
    </source>
</evidence>
<keyword evidence="16" id="KW-0807">Transducer</keyword>
<dbReference type="PROSITE" id="PS00109">
    <property type="entry name" value="PROTEIN_KINASE_TYR"/>
    <property type="match status" value="1"/>
</dbReference>
<dbReference type="FunFam" id="1.10.510.10:FF:001512">
    <property type="entry name" value="Receptor tyrosine-protein kinase erbB-2"/>
    <property type="match status" value="1"/>
</dbReference>
<dbReference type="SUPFAM" id="SSF56112">
    <property type="entry name" value="Protein kinase-like (PK-like)"/>
    <property type="match status" value="1"/>
</dbReference>
<keyword evidence="7 19" id="KW-0547">Nucleotide-binding</keyword>
<keyword evidence="12 21" id="KW-0472">Membrane</keyword>
<evidence type="ECO:0000256" key="1">
    <source>
        <dbReference type="ARBA" id="ARBA00004167"/>
    </source>
</evidence>
<dbReference type="GO" id="GO:0030182">
    <property type="term" value="P:neuron differentiation"/>
    <property type="evidence" value="ECO:0007669"/>
    <property type="project" value="UniProtKB-ARBA"/>
</dbReference>
<evidence type="ECO:0000256" key="3">
    <source>
        <dbReference type="ARBA" id="ARBA00022475"/>
    </source>
</evidence>
<evidence type="ECO:0000256" key="10">
    <source>
        <dbReference type="ARBA" id="ARBA00022989"/>
    </source>
</evidence>
<dbReference type="KEGG" id="soy:115877509"/>
<dbReference type="SUPFAM" id="SSF53822">
    <property type="entry name" value="Periplasmic binding protein-like I"/>
    <property type="match status" value="1"/>
</dbReference>
<keyword evidence="3" id="KW-1003">Cell membrane</keyword>
<evidence type="ECO:0000256" key="7">
    <source>
        <dbReference type="ARBA" id="ARBA00022741"/>
    </source>
</evidence>
<evidence type="ECO:0000256" key="2">
    <source>
        <dbReference type="ARBA" id="ARBA00004651"/>
    </source>
</evidence>
<evidence type="ECO:0000256" key="11">
    <source>
        <dbReference type="ARBA" id="ARBA00023040"/>
    </source>
</evidence>
<dbReference type="OrthoDB" id="4062651at2759"/>
<dbReference type="FunFam" id="3.40.50.2300:FF:000063">
    <property type="entry name" value="Gamma-aminobutyric acid type B receptor subunit"/>
    <property type="match status" value="1"/>
</dbReference>
<keyword evidence="13" id="KW-0829">Tyrosine-protein kinase</keyword>
<dbReference type="GO" id="GO:0004930">
    <property type="term" value="F:G protein-coupled receptor activity"/>
    <property type="evidence" value="ECO:0007669"/>
    <property type="project" value="UniProtKB-KW"/>
</dbReference>
<dbReference type="CDD" id="cd06366">
    <property type="entry name" value="PBP1_GABAb_receptor"/>
    <property type="match status" value="1"/>
</dbReference>
<evidence type="ECO:0000256" key="20">
    <source>
        <dbReference type="SAM" id="MobiDB-lite"/>
    </source>
</evidence>
<dbReference type="GO" id="GO:0005886">
    <property type="term" value="C:plasma membrane"/>
    <property type="evidence" value="ECO:0007669"/>
    <property type="project" value="UniProtKB-SubCell"/>
</dbReference>
<keyword evidence="4" id="KW-0808">Transferase</keyword>
<organism evidence="24 26">
    <name type="scientific">Sitophilus oryzae</name>
    <name type="common">Rice weevil</name>
    <name type="synonym">Curculio oryzae</name>
    <dbReference type="NCBI Taxonomy" id="7048"/>
    <lineage>
        <taxon>Eukaryota</taxon>
        <taxon>Metazoa</taxon>
        <taxon>Ecdysozoa</taxon>
        <taxon>Arthropoda</taxon>
        <taxon>Hexapoda</taxon>
        <taxon>Insecta</taxon>
        <taxon>Pterygota</taxon>
        <taxon>Neoptera</taxon>
        <taxon>Endopterygota</taxon>
        <taxon>Coleoptera</taxon>
        <taxon>Polyphaga</taxon>
        <taxon>Cucujiformia</taxon>
        <taxon>Curculionidae</taxon>
        <taxon>Dryophthorinae</taxon>
        <taxon>Sitophilus</taxon>
    </lineage>
</organism>
<keyword evidence="24" id="KW-1185">Reference proteome</keyword>
<dbReference type="PANTHER" id="PTHR24416">
    <property type="entry name" value="TYROSINE-PROTEIN KINASE RECEPTOR"/>
    <property type="match status" value="1"/>
</dbReference>
<dbReference type="GO" id="GO:0007169">
    <property type="term" value="P:cell surface receptor protein tyrosine kinase signaling pathway"/>
    <property type="evidence" value="ECO:0007669"/>
    <property type="project" value="TreeGrafter"/>
</dbReference>
<feature type="binding site" evidence="19">
    <location>
        <position position="945"/>
    </location>
    <ligand>
        <name>ATP</name>
        <dbReference type="ChEBI" id="CHEBI:30616"/>
    </ligand>
</feature>
<dbReference type="GO" id="GO:0050793">
    <property type="term" value="P:regulation of developmental process"/>
    <property type="evidence" value="ECO:0007669"/>
    <property type="project" value="UniProtKB-ARBA"/>
</dbReference>
<dbReference type="Gene3D" id="1.10.510.10">
    <property type="entry name" value="Transferase(Phosphotransferase) domain 1"/>
    <property type="match status" value="1"/>
</dbReference>
<dbReference type="InterPro" id="IPR011009">
    <property type="entry name" value="Kinase-like_dom_sf"/>
</dbReference>
<evidence type="ECO:0000256" key="22">
    <source>
        <dbReference type="SAM" id="SignalP"/>
    </source>
</evidence>
<dbReference type="InterPro" id="IPR000719">
    <property type="entry name" value="Prot_kinase_dom"/>
</dbReference>
<sequence>MTWLRVLLLGATLLHAVTSDAVKEERCLTNFSEVYPKKYFHWQGQSLDVVIETSDRITHQLTSWIFYYFTKEVLGYSRVKVVNQSDDFDIERAIEKLTDKIDPIAKSTINLEVWIPPDYDTYVVDFVKECGSVSPPGRFSWFIPVNLTAPIRNYYNPYQSDSIWSIHWRFFREEKFVNFFDMDQELMQIVQGKVINEKGCPEKICNKTRNMYIPKICENKKCGILLTSYWNSTKFVKNHIEENKLLMKIWFLGDRLAEIIDLVKERYQKTPRINKSLVILSWVPSDVILYEKDFITVSFEHSERLNFTHSIGYKYEMHRLVKVAWSKVEVIAKPLYNALRSFKFEEDEYDQLLALYDHYRTSHKRNNAGKLSFKEIACYWMRNHFETWNQWRKQPESTIYIGGIFPMSPMSGSSYQGEGIVHGALMAVSAINRDKTILADYKMELLITNGMCRADNVMKNFIDFIIDTNYYTNLVGVLGPACSDTVEPLAGVSKYYHIMAISYSAEGSSFSNREKYPYFFRTIGENKHYKHVYLELFKRFKWNRVAALTEDGQKYTEYISQMQDELEQNGITFIANKKFPRERETEPMTRYLEDLREKRARIIIADVVDEIARQVMCEAYKLNMTGAHGYVWFLPMWLNKTWYNTDFFNKEKNESVNCTTIEMILGIKGYFSMTHAYYAPENQTMQENITVGAWLKTYKSRVAGNFSDYAGFAYDAVWTYAFALDRLSKTDAEALSDLHTENTTNKLVKLVEQTDFFGVSGRIKFRGGPSRFSVIQIKEWYNNDLHLIGHFYPNLTDHTPEILGGDLILNDTAIKWFTPDGIVPDDGTPPPAVCAIDSIAKVFNVECQTAIIILNVMVAVFLGFTVMGVCLYLKHKYDLKVQKQKAYMEKLGLTYEREYPTDLEEFEVVREHIEVNRKLGEGAFGAVYGGEAETPVCGWSPVAVKTLKNGSSVEDKIDFLTEADNMKRFDHKNIVKLLGVVTKTQPLHTLMEYCLYGDLKTYLLSRRHFLTNPNIGPESLEEISPKRLTSFALDIARGLSYLSEMRYVHRDLASRNVLINAQRMAKIGDFGMTRPMNDYESYRFTRKGMLPVRWMAPESLISGVFTAASDMWSYGVVLYEIVTFGVNPWYGRANMEVVEEVKNGGCLEVPAGTKPQLEALMKSCWSRDAKERPIASSIVEFLANNPKLMTHCTDVPPESITIDEWEQPSEFRSVRLNEIDFQNINSHNFLRSPKVMMQPPQTSDNSTEESSVSIPLENYCPKAPLLGPGKSTNSLMNFGKFQMQSNRRQSDCQDEDEGFIGNSPSNGYINSKV</sequence>
<evidence type="ECO:0000256" key="5">
    <source>
        <dbReference type="ARBA" id="ARBA00022692"/>
    </source>
</evidence>
<evidence type="ECO:0000256" key="17">
    <source>
        <dbReference type="ARBA" id="ARBA00051243"/>
    </source>
</evidence>
<evidence type="ECO:0000256" key="8">
    <source>
        <dbReference type="ARBA" id="ARBA00022777"/>
    </source>
</evidence>
<dbReference type="SMART" id="SM00219">
    <property type="entry name" value="TyrKc"/>
    <property type="match status" value="1"/>
</dbReference>
<keyword evidence="14" id="KW-0675">Receptor</keyword>
<evidence type="ECO:0000256" key="14">
    <source>
        <dbReference type="ARBA" id="ARBA00023170"/>
    </source>
</evidence>
<evidence type="ECO:0000256" key="18">
    <source>
        <dbReference type="ARBA" id="ARBA00073785"/>
    </source>
</evidence>
<dbReference type="GeneID" id="115877509"/>
<evidence type="ECO:0000313" key="26">
    <source>
        <dbReference type="RefSeq" id="XP_030749571.1"/>
    </source>
</evidence>
<dbReference type="GO" id="GO:0005524">
    <property type="term" value="F:ATP binding"/>
    <property type="evidence" value="ECO:0007669"/>
    <property type="project" value="UniProtKB-UniRule"/>
</dbReference>
<dbReference type="InterPro" id="IPR001245">
    <property type="entry name" value="Ser-Thr/Tyr_kinase_cat_dom"/>
</dbReference>
<dbReference type="Pfam" id="PF07714">
    <property type="entry name" value="PK_Tyr_Ser-Thr"/>
    <property type="match status" value="1"/>
</dbReference>
<keyword evidence="15" id="KW-0325">Glycoprotein</keyword>
<dbReference type="RefSeq" id="XP_030749570.1">
    <property type="nucleotide sequence ID" value="XM_030893710.1"/>
</dbReference>
<dbReference type="PANTHER" id="PTHR24416:SF489">
    <property type="entry name" value="PROTEIN KINASE DOMAIN-CONTAINING PROTEIN"/>
    <property type="match status" value="1"/>
</dbReference>
<keyword evidence="8" id="KW-0418">Kinase</keyword>
<proteinExistence type="predicted"/>
<comment type="subcellular location">
    <subcellularLocation>
        <location evidence="2">Cell membrane</location>
        <topology evidence="2">Multi-pass membrane protein</topology>
    </subcellularLocation>
    <subcellularLocation>
        <location evidence="1">Membrane</location>
        <topology evidence="1">Single-pass membrane protein</topology>
    </subcellularLocation>
</comment>
<accession>A0A6J2XEI6</accession>
<feature type="transmembrane region" description="Helical" evidence="21">
    <location>
        <begin position="850"/>
        <end position="873"/>
    </location>
</feature>
<evidence type="ECO:0000259" key="23">
    <source>
        <dbReference type="PROSITE" id="PS50011"/>
    </source>
</evidence>
<keyword evidence="6 22" id="KW-0732">Signal</keyword>
<evidence type="ECO:0000313" key="25">
    <source>
        <dbReference type="RefSeq" id="XP_030749570.1"/>
    </source>
</evidence>
<dbReference type="GO" id="GO:0048468">
    <property type="term" value="P:cell development"/>
    <property type="evidence" value="ECO:0007669"/>
    <property type="project" value="UniProtKB-ARBA"/>
</dbReference>
<keyword evidence="11" id="KW-0297">G-protein coupled receptor</keyword>
<feature type="domain" description="Protein kinase" evidence="23">
    <location>
        <begin position="913"/>
        <end position="1188"/>
    </location>
</feature>
<protein>
    <recommendedName>
        <fullName evidence="18">Gamma-aminobutyric acid type B receptor subunit 2</fullName>
    </recommendedName>
</protein>
<reference evidence="25 26" key="1">
    <citation type="submission" date="2025-04" db="UniProtKB">
        <authorList>
            <consortium name="RefSeq"/>
        </authorList>
    </citation>
    <scope>IDENTIFICATION</scope>
    <source>
        <tissue evidence="25 26">Gonads</tissue>
    </source>
</reference>